<protein>
    <submittedName>
        <fullName evidence="3">Uncharacterized protein</fullName>
    </submittedName>
</protein>
<feature type="compositionally biased region" description="Low complexity" evidence="1">
    <location>
        <begin position="181"/>
        <end position="219"/>
    </location>
</feature>
<sequence>MAYYDSKHNDTMEAGLLSTHEEEERMLLKEALYQDEDPETYMEPAPKNSTCKRILMALGICFLVGIAAVSIGSATGVCPGHMRHASPTQVSVKDAVHRHNPNLSHAMGYMAKRQNTPISSETRASETQQATEPTSNEQTTQAQETTSEAAATTQAAATTSAESETQATTAEPQSTEESDSSTDSGTFTTEEAPSETSSSPSESSSEASEASEPASTSSSRPAQSDQTTSEPTQATITEGTKTTSSAVAKTLTSTRSDGGVVTFTSTSWVAVVPSSKATTTSNPDLQNAAPQFSGHSALTAAIGMIFGGLLLL</sequence>
<evidence type="ECO:0000256" key="2">
    <source>
        <dbReference type="SAM" id="Phobius"/>
    </source>
</evidence>
<dbReference type="EMBL" id="JAGPYM010000006">
    <property type="protein sequence ID" value="KAH6893273.1"/>
    <property type="molecule type" value="Genomic_DNA"/>
</dbReference>
<organism evidence="3 4">
    <name type="scientific">Thelonectria olida</name>
    <dbReference type="NCBI Taxonomy" id="1576542"/>
    <lineage>
        <taxon>Eukaryota</taxon>
        <taxon>Fungi</taxon>
        <taxon>Dikarya</taxon>
        <taxon>Ascomycota</taxon>
        <taxon>Pezizomycotina</taxon>
        <taxon>Sordariomycetes</taxon>
        <taxon>Hypocreomycetidae</taxon>
        <taxon>Hypocreales</taxon>
        <taxon>Nectriaceae</taxon>
        <taxon>Thelonectria</taxon>
    </lineage>
</organism>
<dbReference type="AlphaFoldDB" id="A0A9P8W9G6"/>
<keyword evidence="4" id="KW-1185">Reference proteome</keyword>
<accession>A0A9P8W9G6</accession>
<feature type="region of interest" description="Disordered" evidence="1">
    <location>
        <begin position="116"/>
        <end position="245"/>
    </location>
</feature>
<feature type="compositionally biased region" description="Polar residues" evidence="1">
    <location>
        <begin position="116"/>
        <end position="136"/>
    </location>
</feature>
<dbReference type="OrthoDB" id="5427732at2759"/>
<reference evidence="3 4" key="1">
    <citation type="journal article" date="2021" name="Nat. Commun.">
        <title>Genetic determinants of endophytism in the Arabidopsis root mycobiome.</title>
        <authorList>
            <person name="Mesny F."/>
            <person name="Miyauchi S."/>
            <person name="Thiergart T."/>
            <person name="Pickel B."/>
            <person name="Atanasova L."/>
            <person name="Karlsson M."/>
            <person name="Huettel B."/>
            <person name="Barry K.W."/>
            <person name="Haridas S."/>
            <person name="Chen C."/>
            <person name="Bauer D."/>
            <person name="Andreopoulos W."/>
            <person name="Pangilinan J."/>
            <person name="LaButti K."/>
            <person name="Riley R."/>
            <person name="Lipzen A."/>
            <person name="Clum A."/>
            <person name="Drula E."/>
            <person name="Henrissat B."/>
            <person name="Kohler A."/>
            <person name="Grigoriev I.V."/>
            <person name="Martin F.M."/>
            <person name="Hacquard S."/>
        </authorList>
    </citation>
    <scope>NUCLEOTIDE SEQUENCE [LARGE SCALE GENOMIC DNA]</scope>
    <source>
        <strain evidence="3 4">MPI-CAGE-CH-0241</strain>
    </source>
</reference>
<gene>
    <name evidence="3" type="ORF">B0T10DRAFT_269355</name>
</gene>
<feature type="transmembrane region" description="Helical" evidence="2">
    <location>
        <begin position="54"/>
        <end position="74"/>
    </location>
</feature>
<dbReference type="Proteomes" id="UP000777438">
    <property type="component" value="Unassembled WGS sequence"/>
</dbReference>
<name>A0A9P8W9G6_9HYPO</name>
<feature type="compositionally biased region" description="Low complexity" evidence="1">
    <location>
        <begin position="137"/>
        <end position="171"/>
    </location>
</feature>
<evidence type="ECO:0000313" key="4">
    <source>
        <dbReference type="Proteomes" id="UP000777438"/>
    </source>
</evidence>
<keyword evidence="2" id="KW-1133">Transmembrane helix</keyword>
<comment type="caution">
    <text evidence="3">The sequence shown here is derived from an EMBL/GenBank/DDBJ whole genome shotgun (WGS) entry which is preliminary data.</text>
</comment>
<proteinExistence type="predicted"/>
<evidence type="ECO:0000313" key="3">
    <source>
        <dbReference type="EMBL" id="KAH6893273.1"/>
    </source>
</evidence>
<evidence type="ECO:0000256" key="1">
    <source>
        <dbReference type="SAM" id="MobiDB-lite"/>
    </source>
</evidence>
<feature type="compositionally biased region" description="Polar residues" evidence="1">
    <location>
        <begin position="220"/>
        <end position="245"/>
    </location>
</feature>
<keyword evidence="2" id="KW-0812">Transmembrane</keyword>
<keyword evidence="2" id="KW-0472">Membrane</keyword>